<dbReference type="InParanoid" id="A0A2N3NFD0"/>
<dbReference type="InterPro" id="IPR036396">
    <property type="entry name" value="Cyt_P450_sf"/>
</dbReference>
<evidence type="ECO:0000313" key="6">
    <source>
        <dbReference type="Proteomes" id="UP000233524"/>
    </source>
</evidence>
<dbReference type="GO" id="GO:0016705">
    <property type="term" value="F:oxidoreductase activity, acting on paired donors, with incorporation or reduction of molecular oxygen"/>
    <property type="evidence" value="ECO:0007669"/>
    <property type="project" value="InterPro"/>
</dbReference>
<dbReference type="Pfam" id="PF00067">
    <property type="entry name" value="p450"/>
    <property type="match status" value="1"/>
</dbReference>
<name>A0A2N3NFD0_9PEZI</name>
<proteinExistence type="inferred from homology"/>
<dbReference type="GO" id="GO:0004497">
    <property type="term" value="F:monooxygenase activity"/>
    <property type="evidence" value="ECO:0007669"/>
    <property type="project" value="InterPro"/>
</dbReference>
<dbReference type="InterPro" id="IPR001128">
    <property type="entry name" value="Cyt_P450"/>
</dbReference>
<evidence type="ECO:0000256" key="2">
    <source>
        <dbReference type="ARBA" id="ARBA00022617"/>
    </source>
</evidence>
<evidence type="ECO:0000256" key="4">
    <source>
        <dbReference type="ARBA" id="ARBA00023004"/>
    </source>
</evidence>
<dbReference type="PANTHER" id="PTHR24305">
    <property type="entry name" value="CYTOCHROME P450"/>
    <property type="match status" value="1"/>
</dbReference>
<protein>
    <submittedName>
        <fullName evidence="5">Uncharacterized protein</fullName>
    </submittedName>
</protein>
<keyword evidence="3" id="KW-0479">Metal-binding</keyword>
<comment type="similarity">
    <text evidence="1">Belongs to the cytochrome P450 family.</text>
</comment>
<dbReference type="EMBL" id="NLAX01000008">
    <property type="protein sequence ID" value="PKS11144.1"/>
    <property type="molecule type" value="Genomic_DNA"/>
</dbReference>
<keyword evidence="4" id="KW-0408">Iron</keyword>
<comment type="caution">
    <text evidence="5">The sequence shown here is derived from an EMBL/GenBank/DDBJ whole genome shotgun (WGS) entry which is preliminary data.</text>
</comment>
<gene>
    <name evidence="5" type="ORF">jhhlp_002905</name>
</gene>
<dbReference type="Gene3D" id="1.10.630.10">
    <property type="entry name" value="Cytochrome P450"/>
    <property type="match status" value="1"/>
</dbReference>
<dbReference type="Proteomes" id="UP000233524">
    <property type="component" value="Unassembled WGS sequence"/>
</dbReference>
<sequence>MTDPTKHRHRFRPVASLFATRHYDICEPKVQASISNDFIFSDVPDEFKSLKSEAFDDPLTIATYGAINWTVWFSRNFPKLQVLVSSIPRSFLSRFTGAFEPTLDVTDIMTALVRHEKREGAPKRENCMMQRLINAHLGDKSKSKEPLSEAALEAEAEVTMWGGIIDLSNILPFGTFMVSQSPQLQQELYEELRSAWPDIRAPAPLYEDLRQLPILVGIPYFITHHGICFSNYALQNGVVKESLRLTFGVATGPARLVGPEGALIDGHHVPAKVISIVYTEGFLMLV</sequence>
<keyword evidence="2" id="KW-0349">Heme</keyword>
<evidence type="ECO:0000256" key="1">
    <source>
        <dbReference type="ARBA" id="ARBA00010617"/>
    </source>
</evidence>
<dbReference type="VEuPathDB" id="FungiDB:jhhlp_002905"/>
<dbReference type="STRING" id="41688.A0A2N3NFD0"/>
<reference evidence="5 6" key="1">
    <citation type="journal article" date="2017" name="G3 (Bethesda)">
        <title>First Draft Genome Sequence of the Pathogenic Fungus Lomentospora prolificans (Formerly Scedosporium prolificans).</title>
        <authorList>
            <person name="Luo R."/>
            <person name="Zimin A."/>
            <person name="Workman R."/>
            <person name="Fan Y."/>
            <person name="Pertea G."/>
            <person name="Grossman N."/>
            <person name="Wear M.P."/>
            <person name="Jia B."/>
            <person name="Miller H."/>
            <person name="Casadevall A."/>
            <person name="Timp W."/>
            <person name="Zhang S.X."/>
            <person name="Salzberg S.L."/>
        </authorList>
    </citation>
    <scope>NUCLEOTIDE SEQUENCE [LARGE SCALE GENOMIC DNA]</scope>
    <source>
        <strain evidence="5 6">JHH-5317</strain>
    </source>
</reference>
<dbReference type="OrthoDB" id="3945418at2759"/>
<organism evidence="5 6">
    <name type="scientific">Lomentospora prolificans</name>
    <dbReference type="NCBI Taxonomy" id="41688"/>
    <lineage>
        <taxon>Eukaryota</taxon>
        <taxon>Fungi</taxon>
        <taxon>Dikarya</taxon>
        <taxon>Ascomycota</taxon>
        <taxon>Pezizomycotina</taxon>
        <taxon>Sordariomycetes</taxon>
        <taxon>Hypocreomycetidae</taxon>
        <taxon>Microascales</taxon>
        <taxon>Microascaceae</taxon>
        <taxon>Lomentospora</taxon>
    </lineage>
</organism>
<evidence type="ECO:0000256" key="3">
    <source>
        <dbReference type="ARBA" id="ARBA00022723"/>
    </source>
</evidence>
<keyword evidence="6" id="KW-1185">Reference proteome</keyword>
<dbReference type="AlphaFoldDB" id="A0A2N3NFD0"/>
<dbReference type="SUPFAM" id="SSF48264">
    <property type="entry name" value="Cytochrome P450"/>
    <property type="match status" value="1"/>
</dbReference>
<dbReference type="GO" id="GO:0005506">
    <property type="term" value="F:iron ion binding"/>
    <property type="evidence" value="ECO:0007669"/>
    <property type="project" value="InterPro"/>
</dbReference>
<accession>A0A2N3NFD0</accession>
<dbReference type="InterPro" id="IPR050121">
    <property type="entry name" value="Cytochrome_P450_monoxygenase"/>
</dbReference>
<dbReference type="PANTHER" id="PTHR24305:SF166">
    <property type="entry name" value="CYTOCHROME P450 12A4, MITOCHONDRIAL-RELATED"/>
    <property type="match status" value="1"/>
</dbReference>
<dbReference type="GO" id="GO:0020037">
    <property type="term" value="F:heme binding"/>
    <property type="evidence" value="ECO:0007669"/>
    <property type="project" value="InterPro"/>
</dbReference>
<evidence type="ECO:0000313" key="5">
    <source>
        <dbReference type="EMBL" id="PKS11144.1"/>
    </source>
</evidence>